<keyword evidence="4 6" id="KW-1133">Transmembrane helix</keyword>
<comment type="caution">
    <text evidence="7">The sequence shown here is derived from an EMBL/GenBank/DDBJ whole genome shotgun (WGS) entry which is preliminary data.</text>
</comment>
<evidence type="ECO:0000256" key="4">
    <source>
        <dbReference type="ARBA" id="ARBA00022989"/>
    </source>
</evidence>
<evidence type="ECO:0000313" key="8">
    <source>
        <dbReference type="Proteomes" id="UP001595976"/>
    </source>
</evidence>
<gene>
    <name evidence="7" type="primary">lptF</name>
    <name evidence="7" type="ORF">ACFPK2_13340</name>
</gene>
<feature type="transmembrane region" description="Helical" evidence="6">
    <location>
        <begin position="47"/>
        <end position="73"/>
    </location>
</feature>
<evidence type="ECO:0000256" key="3">
    <source>
        <dbReference type="ARBA" id="ARBA00022692"/>
    </source>
</evidence>
<keyword evidence="2" id="KW-1003">Cell membrane</keyword>
<evidence type="ECO:0000313" key="7">
    <source>
        <dbReference type="EMBL" id="MFC5293970.1"/>
    </source>
</evidence>
<proteinExistence type="predicted"/>
<dbReference type="InterPro" id="IPR030922">
    <property type="entry name" value="LptF"/>
</dbReference>
<dbReference type="PANTHER" id="PTHR33529:SF6">
    <property type="entry name" value="YJGP_YJGQ FAMILY PERMEASE"/>
    <property type="match status" value="1"/>
</dbReference>
<keyword evidence="8" id="KW-1185">Reference proteome</keyword>
<keyword evidence="5 6" id="KW-0472">Membrane</keyword>
<evidence type="ECO:0000256" key="6">
    <source>
        <dbReference type="SAM" id="Phobius"/>
    </source>
</evidence>
<keyword evidence="3 6" id="KW-0812">Transmembrane</keyword>
<dbReference type="RefSeq" id="WP_158443534.1">
    <property type="nucleotide sequence ID" value="NZ_JAOAOS010000005.1"/>
</dbReference>
<evidence type="ECO:0000256" key="1">
    <source>
        <dbReference type="ARBA" id="ARBA00004651"/>
    </source>
</evidence>
<dbReference type="NCBIfam" id="TIGR04407">
    <property type="entry name" value="LptF_YjgP"/>
    <property type="match status" value="1"/>
</dbReference>
<comment type="subcellular location">
    <subcellularLocation>
        <location evidence="1">Cell membrane</location>
        <topology evidence="1">Multi-pass membrane protein</topology>
    </subcellularLocation>
</comment>
<accession>A0ABW0F668</accession>
<feature type="transmembrane region" description="Helical" evidence="6">
    <location>
        <begin position="13"/>
        <end position="35"/>
    </location>
</feature>
<dbReference type="PANTHER" id="PTHR33529">
    <property type="entry name" value="SLR0882 PROTEIN-RELATED"/>
    <property type="match status" value="1"/>
</dbReference>
<name>A0ABW0F668_9HYPH</name>
<protein>
    <submittedName>
        <fullName evidence="7">LPS export ABC transporter permease LptF</fullName>
    </submittedName>
</protein>
<feature type="transmembrane region" description="Helical" evidence="6">
    <location>
        <begin position="318"/>
        <end position="338"/>
    </location>
</feature>
<dbReference type="Proteomes" id="UP001595976">
    <property type="component" value="Unassembled WGS sequence"/>
</dbReference>
<feature type="transmembrane region" description="Helical" evidence="6">
    <location>
        <begin position="105"/>
        <end position="128"/>
    </location>
</feature>
<evidence type="ECO:0000256" key="5">
    <source>
        <dbReference type="ARBA" id="ARBA00023136"/>
    </source>
</evidence>
<organism evidence="7 8">
    <name type="scientific">Bosea minatitlanensis</name>
    <dbReference type="NCBI Taxonomy" id="128782"/>
    <lineage>
        <taxon>Bacteria</taxon>
        <taxon>Pseudomonadati</taxon>
        <taxon>Pseudomonadota</taxon>
        <taxon>Alphaproteobacteria</taxon>
        <taxon>Hyphomicrobiales</taxon>
        <taxon>Boseaceae</taxon>
        <taxon>Bosea</taxon>
    </lineage>
</organism>
<feature type="transmembrane region" description="Helical" evidence="6">
    <location>
        <begin position="350"/>
        <end position="369"/>
    </location>
</feature>
<feature type="transmembrane region" description="Helical" evidence="6">
    <location>
        <begin position="289"/>
        <end position="306"/>
    </location>
</feature>
<sequence>MFLNRLDRYILKIAAVAAIVLLLGLTGVIWVTQALREVDLITGKGQTILIFLTVTLLSLPALIAGIAPVALFMSTLYTLNKLNGDSELIVMNAAGVAPHRVTRPFLVLTVATALIVAWMTVSVMPASFRMLRDLITLIRADFVANVVKEGQFVSLDSGVTFHYREKVGDALVGIFMQDRRDPTQPSIYLAERGRTVEAEGQSFLMLEKGTIQREAKNTDTTSIISFERYALNLSALTGDTTGGPGEGDGDKVIYKPRERSTWELINQDPNEPYYQIQAGRFRAELHNRLSAPLYPFAFMLLAFAAIGEARTTRQGRALAIQAAILIVGGTRLAAYAAWTASVRSPFAAALLYILPIAAMVLAVAFIFYGERMRPILARLTAPLTMPLVSLMARFRRA</sequence>
<reference evidence="8" key="1">
    <citation type="journal article" date="2019" name="Int. J. Syst. Evol. Microbiol.">
        <title>The Global Catalogue of Microorganisms (GCM) 10K type strain sequencing project: providing services to taxonomists for standard genome sequencing and annotation.</title>
        <authorList>
            <consortium name="The Broad Institute Genomics Platform"/>
            <consortium name="The Broad Institute Genome Sequencing Center for Infectious Disease"/>
            <person name="Wu L."/>
            <person name="Ma J."/>
        </authorList>
    </citation>
    <scope>NUCLEOTIDE SEQUENCE [LARGE SCALE GENOMIC DNA]</scope>
    <source>
        <strain evidence="8">CGMCC 1.15643</strain>
    </source>
</reference>
<dbReference type="EMBL" id="JBHSLI010000005">
    <property type="protein sequence ID" value="MFC5293970.1"/>
    <property type="molecule type" value="Genomic_DNA"/>
</dbReference>
<dbReference type="InterPro" id="IPR005495">
    <property type="entry name" value="LptG/LptF_permease"/>
</dbReference>
<dbReference type="Pfam" id="PF03739">
    <property type="entry name" value="LptF_LptG"/>
    <property type="match status" value="1"/>
</dbReference>
<evidence type="ECO:0000256" key="2">
    <source>
        <dbReference type="ARBA" id="ARBA00022475"/>
    </source>
</evidence>